<dbReference type="CDD" id="cd06558">
    <property type="entry name" value="crotonase-like"/>
    <property type="match status" value="1"/>
</dbReference>
<dbReference type="PANTHER" id="PTHR43176">
    <property type="entry name" value="3-HYDROXYISOBUTYRYL-COA HYDROLASE-RELATED"/>
    <property type="match status" value="1"/>
</dbReference>
<dbReference type="Proteomes" id="UP000246077">
    <property type="component" value="Unassembled WGS sequence"/>
</dbReference>
<dbReference type="FunFam" id="3.90.226.10:FF:000026">
    <property type="entry name" value="3-hydroxyisobutyryl-CoA hydrolase, mitochondrial"/>
    <property type="match status" value="1"/>
</dbReference>
<dbReference type="GO" id="GO:0006574">
    <property type="term" value="P:L-valine catabolic process"/>
    <property type="evidence" value="ECO:0007669"/>
    <property type="project" value="TreeGrafter"/>
</dbReference>
<dbReference type="GO" id="GO:0016853">
    <property type="term" value="F:isomerase activity"/>
    <property type="evidence" value="ECO:0007669"/>
    <property type="project" value="UniProtKB-KW"/>
</dbReference>
<dbReference type="PROSITE" id="PS00166">
    <property type="entry name" value="ENOYL_COA_HYDRATASE"/>
    <property type="match status" value="1"/>
</dbReference>
<dbReference type="InterPro" id="IPR045004">
    <property type="entry name" value="ECH_dom"/>
</dbReference>
<proteinExistence type="predicted"/>
<comment type="catalytic activity">
    <reaction evidence="1">
        <text>3-hydroxy-2-methylpropanoyl-CoA + H2O = 3-hydroxy-2-methylpropanoate + CoA + H(+)</text>
        <dbReference type="Rhea" id="RHEA:20888"/>
        <dbReference type="ChEBI" id="CHEBI:11805"/>
        <dbReference type="ChEBI" id="CHEBI:15377"/>
        <dbReference type="ChEBI" id="CHEBI:15378"/>
        <dbReference type="ChEBI" id="CHEBI:57287"/>
        <dbReference type="ChEBI" id="CHEBI:57340"/>
        <dbReference type="EC" id="3.1.2.4"/>
    </reaction>
</comment>
<dbReference type="OrthoDB" id="9790967at2"/>
<gene>
    <name evidence="5" type="ORF">DKG75_02230</name>
</gene>
<keyword evidence="5" id="KW-0413">Isomerase</keyword>
<dbReference type="Gene3D" id="3.90.226.10">
    <property type="entry name" value="2-enoyl-CoA Hydratase, Chain A, domain 1"/>
    <property type="match status" value="1"/>
</dbReference>
<evidence type="ECO:0000256" key="1">
    <source>
        <dbReference type="ARBA" id="ARBA00001709"/>
    </source>
</evidence>
<dbReference type="GO" id="GO:0003860">
    <property type="term" value="F:3-hydroxyisobutyryl-CoA hydrolase activity"/>
    <property type="evidence" value="ECO:0007669"/>
    <property type="project" value="UniProtKB-EC"/>
</dbReference>
<sequence>MTEDVLFEIRGAIGLVTLNRPKALNALNVPMVDAMRAKLAEWAGDDAVKAVVVTAAGDKAFCAGGDIRFLTESGKAGDGGAARFWGDEYRLNTEIKRYGKPYVALIDGITMGGGVGISVHAPYRVATEKTLFAMPETGIGLFPDVGGGYFLPRLAGRLGYYLGLTGARLKGADTYAAGVATHYTAAANLPAIIDRLAAGEAVEAVLSDIHQDPGSAPLDALRTEIDRLFAADTVEGVLAALDADGGDFAKAQAAAIRTKSPTSLKLTLRQLQEGARLDFEDNMKVEFRLGQYVLKGKDFYEGVRAVIVDKDQAPKWSPATLAEVAEAEIDSAFQPLAGGDWAP</sequence>
<evidence type="ECO:0000259" key="4">
    <source>
        <dbReference type="Pfam" id="PF16113"/>
    </source>
</evidence>
<comment type="caution">
    <text evidence="5">The sequence shown here is derived from an EMBL/GenBank/DDBJ whole genome shotgun (WGS) entry which is preliminary data.</text>
</comment>
<feature type="domain" description="Enoyl-CoA hydratase/isomerase" evidence="4">
    <location>
        <begin position="13"/>
        <end position="333"/>
    </location>
</feature>
<keyword evidence="6" id="KW-1185">Reference proteome</keyword>
<keyword evidence="3" id="KW-0378">Hydrolase</keyword>
<dbReference type="InterPro" id="IPR032259">
    <property type="entry name" value="HIBYL-CoA-H"/>
</dbReference>
<evidence type="ECO:0000256" key="2">
    <source>
        <dbReference type="ARBA" id="ARBA00011915"/>
    </source>
</evidence>
<dbReference type="RefSeq" id="WP_109919442.1">
    <property type="nucleotide sequence ID" value="NZ_QGLF01000001.1"/>
</dbReference>
<dbReference type="NCBIfam" id="NF004127">
    <property type="entry name" value="PRK05617.1"/>
    <property type="match status" value="1"/>
</dbReference>
<dbReference type="PANTHER" id="PTHR43176:SF3">
    <property type="entry name" value="3-HYDROXYISOBUTYRYL-COA HYDROLASE, MITOCHONDRIAL"/>
    <property type="match status" value="1"/>
</dbReference>
<dbReference type="EMBL" id="QGLF01000001">
    <property type="protein sequence ID" value="PWR23409.1"/>
    <property type="molecule type" value="Genomic_DNA"/>
</dbReference>
<evidence type="ECO:0000313" key="6">
    <source>
        <dbReference type="Proteomes" id="UP000246077"/>
    </source>
</evidence>
<protein>
    <recommendedName>
        <fullName evidence="2">3-hydroxyisobutyryl-CoA hydrolase</fullName>
        <ecNumber evidence="2">3.1.2.4</ecNumber>
    </recommendedName>
</protein>
<evidence type="ECO:0000313" key="5">
    <source>
        <dbReference type="EMBL" id="PWR23409.1"/>
    </source>
</evidence>
<dbReference type="InterPro" id="IPR029045">
    <property type="entry name" value="ClpP/crotonase-like_dom_sf"/>
</dbReference>
<dbReference type="EC" id="3.1.2.4" evidence="2"/>
<dbReference type="AlphaFoldDB" id="A0A317E931"/>
<dbReference type="Pfam" id="PF16113">
    <property type="entry name" value="ECH_2"/>
    <property type="match status" value="1"/>
</dbReference>
<evidence type="ECO:0000256" key="3">
    <source>
        <dbReference type="ARBA" id="ARBA00022801"/>
    </source>
</evidence>
<dbReference type="SUPFAM" id="SSF52096">
    <property type="entry name" value="ClpP/crotonase"/>
    <property type="match status" value="1"/>
</dbReference>
<name>A0A317E931_9PROT</name>
<accession>A0A317E931</accession>
<reference evidence="6" key="1">
    <citation type="submission" date="2018-05" db="EMBL/GenBank/DDBJ databases">
        <title>Zavarzinia sp. HR-AS.</title>
        <authorList>
            <person name="Lee Y."/>
            <person name="Jeon C.O."/>
        </authorList>
    </citation>
    <scope>NUCLEOTIDE SEQUENCE [LARGE SCALE GENOMIC DNA]</scope>
    <source>
        <strain evidence="6">DSM 1231</strain>
    </source>
</reference>
<dbReference type="InterPro" id="IPR018376">
    <property type="entry name" value="Enoyl-CoA_hyd/isom_CS"/>
</dbReference>
<organism evidence="5 6">
    <name type="scientific">Zavarzinia compransoris</name>
    <dbReference type="NCBI Taxonomy" id="1264899"/>
    <lineage>
        <taxon>Bacteria</taxon>
        <taxon>Pseudomonadati</taxon>
        <taxon>Pseudomonadota</taxon>
        <taxon>Alphaproteobacteria</taxon>
        <taxon>Rhodospirillales</taxon>
        <taxon>Zavarziniaceae</taxon>
        <taxon>Zavarzinia</taxon>
    </lineage>
</organism>